<dbReference type="InterPro" id="IPR013538">
    <property type="entry name" value="ASHA1/2-like_C"/>
</dbReference>
<reference evidence="3 4" key="1">
    <citation type="submission" date="2020-08" db="EMBL/GenBank/DDBJ databases">
        <title>Cohnella phylogeny.</title>
        <authorList>
            <person name="Dunlap C."/>
        </authorList>
    </citation>
    <scope>NUCLEOTIDE SEQUENCE [LARGE SCALE GENOMIC DNA]</scope>
    <source>
        <strain evidence="3 4">CBP 2801</strain>
    </source>
</reference>
<name>A0A7X0SPR4_9BACL</name>
<evidence type="ECO:0000313" key="3">
    <source>
        <dbReference type="EMBL" id="MBB6733831.1"/>
    </source>
</evidence>
<gene>
    <name evidence="3" type="ORF">H7C18_23175</name>
</gene>
<dbReference type="CDD" id="cd07814">
    <property type="entry name" value="SRPBCC_CalC_Aha1-like"/>
    <property type="match status" value="1"/>
</dbReference>
<comment type="similarity">
    <text evidence="1">Belongs to the AHA1 family.</text>
</comment>
<dbReference type="Pfam" id="PF08327">
    <property type="entry name" value="AHSA1"/>
    <property type="match status" value="1"/>
</dbReference>
<dbReference type="InterPro" id="IPR023393">
    <property type="entry name" value="START-like_dom_sf"/>
</dbReference>
<dbReference type="Proteomes" id="UP000564644">
    <property type="component" value="Unassembled WGS sequence"/>
</dbReference>
<organism evidence="3 4">
    <name type="scientific">Cohnella zeiphila</name>
    <dbReference type="NCBI Taxonomy" id="2761120"/>
    <lineage>
        <taxon>Bacteria</taxon>
        <taxon>Bacillati</taxon>
        <taxon>Bacillota</taxon>
        <taxon>Bacilli</taxon>
        <taxon>Bacillales</taxon>
        <taxon>Paenibacillaceae</taxon>
        <taxon>Cohnella</taxon>
    </lineage>
</organism>
<accession>A0A7X0SPR4</accession>
<feature type="domain" description="Activator of Hsp90 ATPase homologue 1/2-like C-terminal" evidence="2">
    <location>
        <begin position="26"/>
        <end position="134"/>
    </location>
</feature>
<dbReference type="EMBL" id="JACJVO010000031">
    <property type="protein sequence ID" value="MBB6733831.1"/>
    <property type="molecule type" value="Genomic_DNA"/>
</dbReference>
<dbReference type="Gene3D" id="3.30.530.20">
    <property type="match status" value="1"/>
</dbReference>
<dbReference type="SUPFAM" id="SSF55961">
    <property type="entry name" value="Bet v1-like"/>
    <property type="match status" value="1"/>
</dbReference>
<proteinExistence type="inferred from homology"/>
<dbReference type="AlphaFoldDB" id="A0A7X0SPR4"/>
<evidence type="ECO:0000259" key="2">
    <source>
        <dbReference type="Pfam" id="PF08327"/>
    </source>
</evidence>
<sequence length="144" mass="16380">MNNDKTVGLTRTTGYQIGVRRTLPVARDRIWSYLLSPEGLKAWLGDLAKLELEPGRAYRTGDGSVGEVRVVKPLEQLRLTWQPRGWERASTVQIRLLAVDSGKTTVAFHQEHLDGPLTRARMKLRWEEAIDRMTNDADRAPNDE</sequence>
<evidence type="ECO:0000313" key="4">
    <source>
        <dbReference type="Proteomes" id="UP000564644"/>
    </source>
</evidence>
<keyword evidence="4" id="KW-1185">Reference proteome</keyword>
<protein>
    <submittedName>
        <fullName evidence="3">SRPBCC domain-containing protein</fullName>
    </submittedName>
</protein>
<comment type="caution">
    <text evidence="3">The sequence shown here is derived from an EMBL/GenBank/DDBJ whole genome shotgun (WGS) entry which is preliminary data.</text>
</comment>
<evidence type="ECO:0000256" key="1">
    <source>
        <dbReference type="ARBA" id="ARBA00006817"/>
    </source>
</evidence>
<dbReference type="RefSeq" id="WP_185131491.1">
    <property type="nucleotide sequence ID" value="NZ_JACJVO010000031.1"/>
</dbReference>